<comment type="caution">
    <text evidence="1">The sequence shown here is derived from an EMBL/GenBank/DDBJ whole genome shotgun (WGS) entry which is preliminary data.</text>
</comment>
<evidence type="ECO:0000313" key="2">
    <source>
        <dbReference type="Proteomes" id="UP001600943"/>
    </source>
</evidence>
<evidence type="ECO:0000313" key="1">
    <source>
        <dbReference type="EMBL" id="GAA6410753.1"/>
    </source>
</evidence>
<dbReference type="Gene3D" id="3.10.450.50">
    <property type="match status" value="1"/>
</dbReference>
<dbReference type="SUPFAM" id="SSF54427">
    <property type="entry name" value="NTF2-like"/>
    <property type="match status" value="1"/>
</dbReference>
<accession>A0ABQ0BHE6</accession>
<reference evidence="1 2" key="1">
    <citation type="submission" date="2024-04" db="EMBL/GenBank/DDBJ databases">
        <title>Defined microbial consortia suppress multidrug-resistant proinflammatory Enterobacteriaceae via ecological control.</title>
        <authorList>
            <person name="Furuichi M."/>
            <person name="Kawaguchi T."/>
            <person name="Pust M."/>
            <person name="Yasuma K."/>
            <person name="Plichta D."/>
            <person name="Hasegawa N."/>
            <person name="Ohya T."/>
            <person name="Bhattarai S."/>
            <person name="Sasajima S."/>
            <person name="Aoto Y."/>
            <person name="Tuganbaev T."/>
            <person name="Yaginuma M."/>
            <person name="Ueda M."/>
            <person name="Okahashi N."/>
            <person name="Amafuji K."/>
            <person name="Kiridooshi Y."/>
            <person name="Sugita K."/>
            <person name="Strazar M."/>
            <person name="Skelly A."/>
            <person name="Suda W."/>
            <person name="Hattori M."/>
            <person name="Nakamoto N."/>
            <person name="Caballero S."/>
            <person name="Norman J."/>
            <person name="Olle B."/>
            <person name="Tanoue T."/>
            <person name="Arita M."/>
            <person name="Bucci V."/>
            <person name="Atarashi K."/>
            <person name="Xavier R."/>
            <person name="Honda K."/>
        </authorList>
    </citation>
    <scope>NUCLEOTIDE SEQUENCE [LARGE SCALE GENOMIC DNA]</scope>
    <source>
        <strain evidence="2">k04-0078-D8-1</strain>
    </source>
</reference>
<dbReference type="RefSeq" id="WP_095175583.1">
    <property type="nucleotide sequence ID" value="NZ_BAABYW010000001.1"/>
</dbReference>
<protein>
    <recommendedName>
        <fullName evidence="3">SnoaL-like domain-containing protein</fullName>
    </recommendedName>
</protein>
<organism evidence="1 2">
    <name type="scientific">Blautia hominis</name>
    <dbReference type="NCBI Taxonomy" id="2025493"/>
    <lineage>
        <taxon>Bacteria</taxon>
        <taxon>Bacillati</taxon>
        <taxon>Bacillota</taxon>
        <taxon>Clostridia</taxon>
        <taxon>Lachnospirales</taxon>
        <taxon>Lachnospiraceae</taxon>
        <taxon>Blautia</taxon>
    </lineage>
</organism>
<sequence>MGISMEDINGLGEMEFARLEQRVEKLLSVWEIKNLRGQAAIFHDDQHIGEKRRELKALKHPDFDVKGEMEFRAKAVVDSLEGNSLIHPLTTPIIEVDEDCTKARAVWWSLGVEGLSKFREKPMALISLGMVPGTHVKEDGEWKILSGAWQRTTKNEYHQGWVRNMEPTNTRPPLTPEQDRSFLGKYAYQKAEVRKPVPEPPRKDTWKMFPVETDNDWMYINLMTKKG</sequence>
<evidence type="ECO:0008006" key="3">
    <source>
        <dbReference type="Google" id="ProtNLM"/>
    </source>
</evidence>
<dbReference type="Proteomes" id="UP001600943">
    <property type="component" value="Unassembled WGS sequence"/>
</dbReference>
<dbReference type="InterPro" id="IPR032710">
    <property type="entry name" value="NTF2-like_dom_sf"/>
</dbReference>
<gene>
    <name evidence="1" type="ORF">K040078D81_48700</name>
</gene>
<proteinExistence type="predicted"/>
<name>A0ABQ0BHE6_9FIRM</name>
<dbReference type="EMBL" id="BAABYW010000001">
    <property type="protein sequence ID" value="GAA6410753.1"/>
    <property type="molecule type" value="Genomic_DNA"/>
</dbReference>
<keyword evidence="2" id="KW-1185">Reference proteome</keyword>